<dbReference type="GO" id="GO:0006974">
    <property type="term" value="P:DNA damage response"/>
    <property type="evidence" value="ECO:0007669"/>
    <property type="project" value="InterPro"/>
</dbReference>
<dbReference type="PANTHER" id="PTHR21220:SF0">
    <property type="entry name" value="DNA-DEPENDENT METALLOPROTEASE SPRTN"/>
    <property type="match status" value="1"/>
</dbReference>
<dbReference type="InterPro" id="IPR044245">
    <property type="entry name" value="Spartan"/>
</dbReference>
<dbReference type="EMBL" id="JADGJD010001171">
    <property type="protein sequence ID" value="KAJ3046417.1"/>
    <property type="molecule type" value="Genomic_DNA"/>
</dbReference>
<comment type="caution">
    <text evidence="3">The sequence shown here is derived from an EMBL/GenBank/DDBJ whole genome shotgun (WGS) entry which is preliminary data.</text>
</comment>
<feature type="non-terminal residue" evidence="3">
    <location>
        <position position="119"/>
    </location>
</feature>
<feature type="compositionally biased region" description="Basic and acidic residues" evidence="1">
    <location>
        <begin position="109"/>
        <end position="119"/>
    </location>
</feature>
<evidence type="ECO:0000313" key="3">
    <source>
        <dbReference type="EMBL" id="KAJ3046417.1"/>
    </source>
</evidence>
<sequence length="119" mass="12778">MNRPPQPADRWWSDHQKSCGGTYTKIAGPDLDENGEVKPKKRKAEKEGGGAKDVKVEAGQRTIEDMFGGLSKKVKLEGGEREMEDGSVILNDGGEGSATPKPEPVGADVKGKSVDVRFP</sequence>
<evidence type="ECO:0000256" key="1">
    <source>
        <dbReference type="SAM" id="MobiDB-lite"/>
    </source>
</evidence>
<feature type="region of interest" description="Disordered" evidence="1">
    <location>
        <begin position="1"/>
        <end position="57"/>
    </location>
</feature>
<evidence type="ECO:0000313" key="4">
    <source>
        <dbReference type="Proteomes" id="UP001212841"/>
    </source>
</evidence>
<dbReference type="GO" id="GO:0004222">
    <property type="term" value="F:metalloendopeptidase activity"/>
    <property type="evidence" value="ECO:0007669"/>
    <property type="project" value="InterPro"/>
</dbReference>
<dbReference type="Pfam" id="PF22934">
    <property type="entry name" value="SPRTN_ZBD"/>
    <property type="match status" value="1"/>
</dbReference>
<name>A0AAD5WYL7_9FUNG</name>
<dbReference type="PANTHER" id="PTHR21220">
    <property type="entry name" value="DNA-DEPENDENT METALLOPROTEASE SPRTN"/>
    <property type="match status" value="1"/>
</dbReference>
<feature type="domain" description="Spartan-like zinc binding" evidence="2">
    <location>
        <begin position="1"/>
        <end position="25"/>
    </location>
</feature>
<dbReference type="Proteomes" id="UP001212841">
    <property type="component" value="Unassembled WGS sequence"/>
</dbReference>
<dbReference type="GO" id="GO:0005634">
    <property type="term" value="C:nucleus"/>
    <property type="evidence" value="ECO:0007669"/>
    <property type="project" value="TreeGrafter"/>
</dbReference>
<reference evidence="3" key="1">
    <citation type="submission" date="2020-05" db="EMBL/GenBank/DDBJ databases">
        <title>Phylogenomic resolution of chytrid fungi.</title>
        <authorList>
            <person name="Stajich J.E."/>
            <person name="Amses K."/>
            <person name="Simmons R."/>
            <person name="Seto K."/>
            <person name="Myers J."/>
            <person name="Bonds A."/>
            <person name="Quandt C.A."/>
            <person name="Barry K."/>
            <person name="Liu P."/>
            <person name="Grigoriev I."/>
            <person name="Longcore J.E."/>
            <person name="James T.Y."/>
        </authorList>
    </citation>
    <scope>NUCLEOTIDE SEQUENCE</scope>
    <source>
        <strain evidence="3">JEL0318</strain>
    </source>
</reference>
<feature type="region of interest" description="Disordered" evidence="1">
    <location>
        <begin position="75"/>
        <end position="119"/>
    </location>
</feature>
<feature type="compositionally biased region" description="Basic and acidic residues" evidence="1">
    <location>
        <begin position="44"/>
        <end position="57"/>
    </location>
</feature>
<accession>A0AAD5WYL7</accession>
<dbReference type="GO" id="GO:0031593">
    <property type="term" value="F:polyubiquitin modification-dependent protein binding"/>
    <property type="evidence" value="ECO:0007669"/>
    <property type="project" value="TreeGrafter"/>
</dbReference>
<keyword evidence="4" id="KW-1185">Reference proteome</keyword>
<proteinExistence type="predicted"/>
<dbReference type="AlphaFoldDB" id="A0AAD5WYL7"/>
<dbReference type="InterPro" id="IPR055220">
    <property type="entry name" value="SPRTN_ZBD"/>
</dbReference>
<gene>
    <name evidence="3" type="ORF">HK097_000871</name>
</gene>
<dbReference type="GO" id="GO:0003697">
    <property type="term" value="F:single-stranded DNA binding"/>
    <property type="evidence" value="ECO:0007669"/>
    <property type="project" value="InterPro"/>
</dbReference>
<evidence type="ECO:0000259" key="2">
    <source>
        <dbReference type="Pfam" id="PF22934"/>
    </source>
</evidence>
<protein>
    <recommendedName>
        <fullName evidence="2">Spartan-like zinc binding domain-containing protein</fullName>
    </recommendedName>
</protein>
<organism evidence="3 4">
    <name type="scientific">Rhizophlyctis rosea</name>
    <dbReference type="NCBI Taxonomy" id="64517"/>
    <lineage>
        <taxon>Eukaryota</taxon>
        <taxon>Fungi</taxon>
        <taxon>Fungi incertae sedis</taxon>
        <taxon>Chytridiomycota</taxon>
        <taxon>Chytridiomycota incertae sedis</taxon>
        <taxon>Chytridiomycetes</taxon>
        <taxon>Rhizophlyctidales</taxon>
        <taxon>Rhizophlyctidaceae</taxon>
        <taxon>Rhizophlyctis</taxon>
    </lineage>
</organism>